<evidence type="ECO:0000313" key="4">
    <source>
        <dbReference type="Proteomes" id="UP000797356"/>
    </source>
</evidence>
<feature type="region of interest" description="Disordered" evidence="1">
    <location>
        <begin position="1"/>
        <end position="67"/>
    </location>
</feature>
<protein>
    <recommendedName>
        <fullName evidence="2">FAR1 domain-containing protein</fullName>
    </recommendedName>
</protein>
<dbReference type="Pfam" id="PF03101">
    <property type="entry name" value="FAR1"/>
    <property type="match status" value="1"/>
</dbReference>
<accession>A0A8K0N3I8</accession>
<reference evidence="3" key="1">
    <citation type="journal article" date="2017" name="Gigascience">
        <title>The genome draft of coconut (Cocos nucifera).</title>
        <authorList>
            <person name="Xiao Y."/>
            <person name="Xu P."/>
            <person name="Fan H."/>
            <person name="Baudouin L."/>
            <person name="Xia W."/>
            <person name="Bocs S."/>
            <person name="Xu J."/>
            <person name="Li Q."/>
            <person name="Guo A."/>
            <person name="Zhou L."/>
            <person name="Li J."/>
            <person name="Wu Y."/>
            <person name="Ma Z."/>
            <person name="Armero A."/>
            <person name="Issali A.E."/>
            <person name="Liu N."/>
            <person name="Peng M."/>
            <person name="Yang Y."/>
        </authorList>
    </citation>
    <scope>NUCLEOTIDE SEQUENCE</scope>
    <source>
        <tissue evidence="3">Spear leaf of Hainan Tall coconut</tissue>
    </source>
</reference>
<reference evidence="3" key="2">
    <citation type="submission" date="2019-07" db="EMBL/GenBank/DDBJ databases">
        <authorList>
            <person name="Yang Y."/>
            <person name="Bocs S."/>
            <person name="Baudouin L."/>
        </authorList>
    </citation>
    <scope>NUCLEOTIDE SEQUENCE</scope>
    <source>
        <tissue evidence="3">Spear leaf of Hainan Tall coconut</tissue>
    </source>
</reference>
<feature type="compositionally biased region" description="Basic and acidic residues" evidence="1">
    <location>
        <begin position="32"/>
        <end position="43"/>
    </location>
</feature>
<dbReference type="Proteomes" id="UP000797356">
    <property type="component" value="Chromosome 6"/>
</dbReference>
<dbReference type="OrthoDB" id="686676at2759"/>
<dbReference type="AlphaFoldDB" id="A0A8K0N3I8"/>
<feature type="compositionally biased region" description="Basic and acidic residues" evidence="1">
    <location>
        <begin position="258"/>
        <end position="270"/>
    </location>
</feature>
<dbReference type="PANTHER" id="PTHR46328:SF30">
    <property type="entry name" value="OS04G0641500 PROTEIN"/>
    <property type="match status" value="1"/>
</dbReference>
<evidence type="ECO:0000313" key="3">
    <source>
        <dbReference type="EMBL" id="KAG1348053.1"/>
    </source>
</evidence>
<proteinExistence type="predicted"/>
<organism evidence="3 4">
    <name type="scientific">Cocos nucifera</name>
    <name type="common">Coconut palm</name>
    <dbReference type="NCBI Taxonomy" id="13894"/>
    <lineage>
        <taxon>Eukaryota</taxon>
        <taxon>Viridiplantae</taxon>
        <taxon>Streptophyta</taxon>
        <taxon>Embryophyta</taxon>
        <taxon>Tracheophyta</taxon>
        <taxon>Spermatophyta</taxon>
        <taxon>Magnoliopsida</taxon>
        <taxon>Liliopsida</taxon>
        <taxon>Arecaceae</taxon>
        <taxon>Arecoideae</taxon>
        <taxon>Cocoseae</taxon>
        <taxon>Attaleinae</taxon>
        <taxon>Cocos</taxon>
    </lineage>
</organism>
<feature type="region of interest" description="Disordered" evidence="1">
    <location>
        <begin position="258"/>
        <end position="279"/>
    </location>
</feature>
<sequence length="402" mass="43883">MVLISEIAGDNPNAEEGRKGEEGPAEEELKVDEEKGSPEKPPELAESGGASGEVKEAPAKGPEGSLAGQRQCNEYAIRVAYIMRSYLSMREAGVAGAGQGPPAREMAVPVRDRCKAMMEVVRKEHGMWTVSKLVMEHNHELLQIKDAGGDGAGLVPAVGMEFDSVEVAKAFYYGYGEKSGFKARTGSNRRSAGSGALIMQRFLCWRGNYLMYRKNLDASAGKRKRGPYKRRARRMAEEAASVRKDGDVVEVIQVESSTEKGRVAGDDHGVEVQSGPPVKEQAVEKDVGQKPSAPAVGMPVPAVAAAARKDDGKAIPLANTAQSRLLRELGVRASRYTQEERRDIILKYTMKKTNRQGVESPVKVPSRQDLAERRQRGIGGRFLSRDESQLMDLIYPLIELDD</sequence>
<dbReference type="InterPro" id="IPR004330">
    <property type="entry name" value="FAR1_DNA_bnd_dom"/>
</dbReference>
<name>A0A8K0N3I8_COCNU</name>
<keyword evidence="4" id="KW-1185">Reference proteome</keyword>
<dbReference type="EMBL" id="CM017877">
    <property type="protein sequence ID" value="KAG1348053.1"/>
    <property type="molecule type" value="Genomic_DNA"/>
</dbReference>
<gene>
    <name evidence="3" type="ORF">COCNU_06G018820</name>
</gene>
<feature type="domain" description="FAR1" evidence="2">
    <location>
        <begin position="109"/>
        <end position="142"/>
    </location>
</feature>
<evidence type="ECO:0000259" key="2">
    <source>
        <dbReference type="Pfam" id="PF03101"/>
    </source>
</evidence>
<evidence type="ECO:0000256" key="1">
    <source>
        <dbReference type="SAM" id="MobiDB-lite"/>
    </source>
</evidence>
<dbReference type="PANTHER" id="PTHR46328">
    <property type="entry name" value="FAR-RED IMPAIRED RESPONSIVE (FAR1) FAMILY PROTEIN-RELATED"/>
    <property type="match status" value="1"/>
</dbReference>
<comment type="caution">
    <text evidence="3">The sequence shown here is derived from an EMBL/GenBank/DDBJ whole genome shotgun (WGS) entry which is preliminary data.</text>
</comment>